<dbReference type="RefSeq" id="WP_280922209.1">
    <property type="nucleotide sequence ID" value="NZ_JAGGKT010000007.1"/>
</dbReference>
<dbReference type="EMBL" id="JAGGKT010000007">
    <property type="protein sequence ID" value="MBP1932562.1"/>
    <property type="molecule type" value="Genomic_DNA"/>
</dbReference>
<dbReference type="SMART" id="SM00283">
    <property type="entry name" value="MA"/>
    <property type="match status" value="1"/>
</dbReference>
<comment type="similarity">
    <text evidence="2">Belongs to the methyl-accepting chemotaxis (MCP) protein family.</text>
</comment>
<dbReference type="InterPro" id="IPR004089">
    <property type="entry name" value="MCPsignal_dom"/>
</dbReference>
<evidence type="ECO:0000256" key="3">
    <source>
        <dbReference type="PROSITE-ProRule" id="PRU00284"/>
    </source>
</evidence>
<dbReference type="PROSITE" id="PS50111">
    <property type="entry name" value="CHEMOTAXIS_TRANSDUC_2"/>
    <property type="match status" value="1"/>
</dbReference>
<evidence type="ECO:0000313" key="5">
    <source>
        <dbReference type="EMBL" id="MBP1932562.1"/>
    </source>
</evidence>
<feature type="domain" description="Methyl-accepting transducer" evidence="4">
    <location>
        <begin position="60"/>
        <end position="280"/>
    </location>
</feature>
<evidence type="ECO:0000256" key="2">
    <source>
        <dbReference type="ARBA" id="ARBA00029447"/>
    </source>
</evidence>
<protein>
    <submittedName>
        <fullName evidence="5">Methyl-accepting chemotaxis protein</fullName>
    </submittedName>
</protein>
<gene>
    <name evidence="5" type="ORF">J2Z37_002570</name>
</gene>
<keyword evidence="6" id="KW-1185">Reference proteome</keyword>
<reference evidence="5 6" key="1">
    <citation type="submission" date="2021-03" db="EMBL/GenBank/DDBJ databases">
        <title>Genomic Encyclopedia of Type Strains, Phase IV (KMG-IV): sequencing the most valuable type-strain genomes for metagenomic binning, comparative biology and taxonomic classification.</title>
        <authorList>
            <person name="Goeker M."/>
        </authorList>
    </citation>
    <scope>NUCLEOTIDE SEQUENCE [LARGE SCALE GENOMIC DNA]</scope>
    <source>
        <strain evidence="5 6">DSM 24738</strain>
    </source>
</reference>
<dbReference type="SUPFAM" id="SSF58104">
    <property type="entry name" value="Methyl-accepting chemotaxis protein (MCP) signaling domain"/>
    <property type="match status" value="1"/>
</dbReference>
<dbReference type="Proteomes" id="UP001519343">
    <property type="component" value="Unassembled WGS sequence"/>
</dbReference>
<proteinExistence type="inferred from homology"/>
<dbReference type="PRINTS" id="PR00260">
    <property type="entry name" value="CHEMTRNSDUCR"/>
</dbReference>
<dbReference type="Pfam" id="PF00015">
    <property type="entry name" value="MCPsignal"/>
    <property type="match status" value="1"/>
</dbReference>
<evidence type="ECO:0000313" key="6">
    <source>
        <dbReference type="Proteomes" id="UP001519343"/>
    </source>
</evidence>
<accession>A0ABS4GR09</accession>
<organism evidence="5 6">
    <name type="scientific">Ammoniphilus resinae</name>
    <dbReference type="NCBI Taxonomy" id="861532"/>
    <lineage>
        <taxon>Bacteria</taxon>
        <taxon>Bacillati</taxon>
        <taxon>Bacillota</taxon>
        <taxon>Bacilli</taxon>
        <taxon>Bacillales</taxon>
        <taxon>Paenibacillaceae</taxon>
        <taxon>Aneurinibacillus group</taxon>
        <taxon>Ammoniphilus</taxon>
    </lineage>
</organism>
<name>A0ABS4GR09_9BACL</name>
<keyword evidence="1 3" id="KW-0807">Transducer</keyword>
<dbReference type="InterPro" id="IPR004090">
    <property type="entry name" value="Chemotax_Me-accpt_rcpt"/>
</dbReference>
<dbReference type="PANTHER" id="PTHR32089:SF112">
    <property type="entry name" value="LYSOZYME-LIKE PROTEIN-RELATED"/>
    <property type="match status" value="1"/>
</dbReference>
<evidence type="ECO:0000259" key="4">
    <source>
        <dbReference type="PROSITE" id="PS50111"/>
    </source>
</evidence>
<comment type="caution">
    <text evidence="5">The sequence shown here is derived from an EMBL/GenBank/DDBJ whole genome shotgun (WGS) entry which is preliminary data.</text>
</comment>
<dbReference type="Gene3D" id="1.10.287.950">
    <property type="entry name" value="Methyl-accepting chemotaxis protein"/>
    <property type="match status" value="1"/>
</dbReference>
<dbReference type="PANTHER" id="PTHR32089">
    <property type="entry name" value="METHYL-ACCEPTING CHEMOTAXIS PROTEIN MCPB"/>
    <property type="match status" value="1"/>
</dbReference>
<sequence length="316" mass="35861">MFWKKKVQEEVSATLEVQEQTEDRKKREHLEEEIYTLYEQMGAIIRQHELVNYQHGELAEMADSLKNTVERIQRISTNSTQEAYTLSTTGENLDQISTQSVQNSLEGEKALKNLDKVIGQLKEESERTAFSMNQLGERSEQITSIVKVISDIAQQTNLLALNAAIEAARAGEHGRGFAIVADEVRKLADMTNRSTGEISGLIQAIQQEVKVALGNSEKNTTMIQEAQDTCQNVSEKMNAIVQAFDEARKEVRTVGEHIESQKRYSAEIQEQINASYEILHSVHEKIVSHIKEASIVDEGLERNYQYLEKLYQSEKE</sequence>
<evidence type="ECO:0000256" key="1">
    <source>
        <dbReference type="ARBA" id="ARBA00023224"/>
    </source>
</evidence>